<evidence type="ECO:0000256" key="5">
    <source>
        <dbReference type="ARBA" id="ARBA00022792"/>
    </source>
</evidence>
<name>A0A1X2GN13_9FUNG</name>
<evidence type="ECO:0000256" key="3">
    <source>
        <dbReference type="ARBA" id="ARBA00022448"/>
    </source>
</evidence>
<comment type="caution">
    <text evidence="9">The sequence shown here is derived from an EMBL/GenBank/DDBJ whole genome shotgun (WGS) entry which is preliminary data.</text>
</comment>
<evidence type="ECO:0000256" key="6">
    <source>
        <dbReference type="ARBA" id="ARBA00022982"/>
    </source>
</evidence>
<evidence type="ECO:0000256" key="1">
    <source>
        <dbReference type="ARBA" id="ARBA00004443"/>
    </source>
</evidence>
<keyword evidence="10" id="KW-1185">Reference proteome</keyword>
<dbReference type="GO" id="GO:0022904">
    <property type="term" value="P:respiratory electron transport chain"/>
    <property type="evidence" value="ECO:0007669"/>
    <property type="project" value="InterPro"/>
</dbReference>
<evidence type="ECO:0000256" key="4">
    <source>
        <dbReference type="ARBA" id="ARBA00022660"/>
    </source>
</evidence>
<protein>
    <recommendedName>
        <fullName evidence="11">NADH2 dehydrogenase</fullName>
    </recommendedName>
</protein>
<evidence type="ECO:0000313" key="10">
    <source>
        <dbReference type="Proteomes" id="UP000242146"/>
    </source>
</evidence>
<reference evidence="9 10" key="1">
    <citation type="submission" date="2016-07" db="EMBL/GenBank/DDBJ databases">
        <title>Pervasive Adenine N6-methylation of Active Genes in Fungi.</title>
        <authorList>
            <consortium name="DOE Joint Genome Institute"/>
            <person name="Mondo S.J."/>
            <person name="Dannebaum R.O."/>
            <person name="Kuo R.C."/>
            <person name="Labutti K."/>
            <person name="Haridas S."/>
            <person name="Kuo A."/>
            <person name="Salamov A."/>
            <person name="Ahrendt S.R."/>
            <person name="Lipzen A."/>
            <person name="Sullivan W."/>
            <person name="Andreopoulos W.B."/>
            <person name="Clum A."/>
            <person name="Lindquist E."/>
            <person name="Daum C."/>
            <person name="Ramamoorthy G.K."/>
            <person name="Gryganskyi A."/>
            <person name="Culley D."/>
            <person name="Magnuson J.K."/>
            <person name="James T.Y."/>
            <person name="O'Malley M.A."/>
            <person name="Stajich J.E."/>
            <person name="Spatafora J.W."/>
            <person name="Visel A."/>
            <person name="Grigoriev I.V."/>
        </authorList>
    </citation>
    <scope>NUCLEOTIDE SEQUENCE [LARGE SCALE GENOMIC DNA]</scope>
    <source>
        <strain evidence="9 10">NRRL 3301</strain>
    </source>
</reference>
<dbReference type="InterPro" id="IPR006806">
    <property type="entry name" value="NDUFA5"/>
</dbReference>
<comment type="subcellular location">
    <subcellularLocation>
        <location evidence="1">Mitochondrion inner membrane</location>
        <topology evidence="1">Peripheral membrane protein</topology>
        <orientation evidence="1">Matrix side</orientation>
    </subcellularLocation>
</comment>
<dbReference type="PANTHER" id="PTHR12653">
    <property type="entry name" value="NADH-UBIQUINONE OXIDOREDUCTASE 13 KD-B SUBUNIT"/>
    <property type="match status" value="1"/>
</dbReference>
<dbReference type="Pfam" id="PF04716">
    <property type="entry name" value="ETC_C1_NDUFA5"/>
    <property type="match status" value="1"/>
</dbReference>
<proteinExistence type="inferred from homology"/>
<organism evidence="9 10">
    <name type="scientific">Hesseltinella vesiculosa</name>
    <dbReference type="NCBI Taxonomy" id="101127"/>
    <lineage>
        <taxon>Eukaryota</taxon>
        <taxon>Fungi</taxon>
        <taxon>Fungi incertae sedis</taxon>
        <taxon>Mucoromycota</taxon>
        <taxon>Mucoromycotina</taxon>
        <taxon>Mucoromycetes</taxon>
        <taxon>Mucorales</taxon>
        <taxon>Cunninghamellaceae</taxon>
        <taxon>Hesseltinella</taxon>
    </lineage>
</organism>
<keyword evidence="5" id="KW-0999">Mitochondrion inner membrane</keyword>
<accession>A0A1X2GN13</accession>
<sequence length="125" mass="13936">MFFTRTLLQATKITTGLTGISVQPNARPLLIETYNSTLTALSRLPANAAYRQATENITKTRLSVVESTESVEEIEAKIGCGQIEEVLLQAKDELKLVGQMEEWKPWEALETPVPEGQWVYPGNKD</sequence>
<keyword evidence="4" id="KW-0679">Respiratory chain</keyword>
<dbReference type="STRING" id="101127.A0A1X2GN13"/>
<dbReference type="EMBL" id="MCGT01000008">
    <property type="protein sequence ID" value="ORX57452.1"/>
    <property type="molecule type" value="Genomic_DNA"/>
</dbReference>
<keyword evidence="7" id="KW-0496">Mitochondrion</keyword>
<dbReference type="OrthoDB" id="286811at2759"/>
<evidence type="ECO:0000313" key="9">
    <source>
        <dbReference type="EMBL" id="ORX57452.1"/>
    </source>
</evidence>
<dbReference type="PANTHER" id="PTHR12653:SF0">
    <property type="entry name" value="NADH DEHYDROGENASE [UBIQUINONE] 1 ALPHA SUBCOMPLEX SUBUNIT 5"/>
    <property type="match status" value="1"/>
</dbReference>
<evidence type="ECO:0008006" key="11">
    <source>
        <dbReference type="Google" id="ProtNLM"/>
    </source>
</evidence>
<dbReference type="AlphaFoldDB" id="A0A1X2GN13"/>
<gene>
    <name evidence="9" type="ORF">DM01DRAFT_1382005</name>
</gene>
<evidence type="ECO:0000256" key="8">
    <source>
        <dbReference type="ARBA" id="ARBA00023136"/>
    </source>
</evidence>
<evidence type="ECO:0000256" key="2">
    <source>
        <dbReference type="ARBA" id="ARBA00010261"/>
    </source>
</evidence>
<keyword evidence="8" id="KW-0472">Membrane</keyword>
<keyword evidence="3" id="KW-0813">Transport</keyword>
<keyword evidence="6" id="KW-0249">Electron transport</keyword>
<dbReference type="Proteomes" id="UP000242146">
    <property type="component" value="Unassembled WGS sequence"/>
</dbReference>
<evidence type="ECO:0000256" key="7">
    <source>
        <dbReference type="ARBA" id="ARBA00023128"/>
    </source>
</evidence>
<comment type="similarity">
    <text evidence="2">Belongs to the complex I NDUFA5 subunit family.</text>
</comment>
<dbReference type="GO" id="GO:0005743">
    <property type="term" value="C:mitochondrial inner membrane"/>
    <property type="evidence" value="ECO:0007669"/>
    <property type="project" value="UniProtKB-SubCell"/>
</dbReference>